<gene>
    <name evidence="14" type="primary">dinF</name>
    <name evidence="14" type="ORF">NCTC11087_00896</name>
</gene>
<evidence type="ECO:0000256" key="11">
    <source>
        <dbReference type="ARBA" id="ARBA00023136"/>
    </source>
</evidence>
<keyword evidence="6" id="KW-0050">Antiport</keyword>
<feature type="transmembrane region" description="Helical" evidence="13">
    <location>
        <begin position="140"/>
        <end position="161"/>
    </location>
</feature>
<feature type="transmembrane region" description="Helical" evidence="13">
    <location>
        <begin position="168"/>
        <end position="189"/>
    </location>
</feature>
<evidence type="ECO:0000256" key="9">
    <source>
        <dbReference type="ARBA" id="ARBA00022989"/>
    </source>
</evidence>
<feature type="transmembrane region" description="Helical" evidence="13">
    <location>
        <begin position="418"/>
        <end position="437"/>
    </location>
</feature>
<proteinExistence type="inferred from homology"/>
<dbReference type="GeneID" id="77461870"/>
<dbReference type="InterPro" id="IPR050222">
    <property type="entry name" value="MATE_MdtK"/>
</dbReference>
<evidence type="ECO:0000256" key="4">
    <source>
        <dbReference type="ARBA" id="ARBA00020268"/>
    </source>
</evidence>
<dbReference type="CDD" id="cd13138">
    <property type="entry name" value="MATE_yoeA_like"/>
    <property type="match status" value="1"/>
</dbReference>
<dbReference type="PANTHER" id="PTHR43298:SF2">
    <property type="entry name" value="FMN_FAD EXPORTER YEEO-RELATED"/>
    <property type="match status" value="1"/>
</dbReference>
<comment type="similarity">
    <text evidence="3">Belongs to the multi antimicrobial extrusion (MATE) (TC 2.A.66.1) family.</text>
</comment>
<feature type="transmembrane region" description="Helical" evidence="13">
    <location>
        <begin position="12"/>
        <end position="30"/>
    </location>
</feature>
<dbReference type="GO" id="GO:0006811">
    <property type="term" value="P:monoatomic ion transport"/>
    <property type="evidence" value="ECO:0007669"/>
    <property type="project" value="UniProtKB-KW"/>
</dbReference>
<dbReference type="PANTHER" id="PTHR43298">
    <property type="entry name" value="MULTIDRUG RESISTANCE PROTEIN NORM-RELATED"/>
    <property type="match status" value="1"/>
</dbReference>
<reference evidence="14 15" key="1">
    <citation type="submission" date="2018-06" db="EMBL/GenBank/DDBJ databases">
        <authorList>
            <consortium name="Pathogen Informatics"/>
            <person name="Doyle S."/>
        </authorList>
    </citation>
    <scope>NUCLEOTIDE SEQUENCE [LARGE SCALE GENOMIC DNA]</scope>
    <source>
        <strain evidence="14 15">NCTC11087</strain>
    </source>
</reference>
<evidence type="ECO:0000256" key="6">
    <source>
        <dbReference type="ARBA" id="ARBA00022449"/>
    </source>
</evidence>
<keyword evidence="8 13" id="KW-0812">Transmembrane</keyword>
<dbReference type="GO" id="GO:0015297">
    <property type="term" value="F:antiporter activity"/>
    <property type="evidence" value="ECO:0007669"/>
    <property type="project" value="UniProtKB-KW"/>
</dbReference>
<feature type="transmembrane region" description="Helical" evidence="13">
    <location>
        <begin position="95"/>
        <end position="120"/>
    </location>
</feature>
<feature type="transmembrane region" description="Helical" evidence="13">
    <location>
        <begin position="358"/>
        <end position="378"/>
    </location>
</feature>
<organism evidence="14 15">
    <name type="scientific">Faecalicoccus pleomorphus</name>
    <dbReference type="NCBI Taxonomy" id="1323"/>
    <lineage>
        <taxon>Bacteria</taxon>
        <taxon>Bacillati</taxon>
        <taxon>Bacillota</taxon>
        <taxon>Erysipelotrichia</taxon>
        <taxon>Erysipelotrichales</taxon>
        <taxon>Erysipelotrichaceae</taxon>
        <taxon>Faecalicoccus</taxon>
    </lineage>
</organism>
<sequence>MAVLQKTMTKGVIWKQMVLFALPIFFSNLFQQLYNAADSLIVGNYLGSEALAAVSSSGNLIFMMIGLFNGIALGAGVVIARYFGAQNYERLKIAIHTDIAFGFIMSAVLMAAGILLAPWILELMGTPDTVMPESLKYFCVYFAGGLGLVMYNIFVGILQALGDSKHPLYYLIISSLINIVLDYILIAWFGMGVEAAAFATILSQFVSAFLCMCLFHNSKESYRLVFRDIRIEKEMLMEILRNGIPSGIQNSITGVANVVVQSNINIFGAMAMAGCGAYSKIEGFAFLPIISFNNTITTFVGQNLGARQKERAKKGAVFGIVCSVLLAELIGIGTVIFAKPLVMLFDQNPEVIAFGVDRSQIAGFFFCLLAFTHAFSALQRGAGKPMIPMMVMILCWCVARVVFLSVTGSLFYDIQFVYWVYPLTWGLSSLYYLYYMIRHRSLF</sequence>
<protein>
    <recommendedName>
        <fullName evidence="4">Probable multidrug resistance protein NorM</fullName>
    </recommendedName>
    <alternativeName>
        <fullName evidence="12">Multidrug-efflux transporter</fullName>
    </alternativeName>
</protein>
<dbReference type="InterPro" id="IPR048279">
    <property type="entry name" value="MdtK-like"/>
</dbReference>
<dbReference type="Proteomes" id="UP000255523">
    <property type="component" value="Unassembled WGS sequence"/>
</dbReference>
<dbReference type="RefSeq" id="WP_022789280.1">
    <property type="nucleotide sequence ID" value="NZ_UHFX01000003.1"/>
</dbReference>
<dbReference type="GO" id="GO:0042910">
    <property type="term" value="F:xenobiotic transmembrane transporter activity"/>
    <property type="evidence" value="ECO:0007669"/>
    <property type="project" value="InterPro"/>
</dbReference>
<dbReference type="AlphaFoldDB" id="A0A380LMJ1"/>
<feature type="transmembrane region" description="Helical" evidence="13">
    <location>
        <begin position="60"/>
        <end position="83"/>
    </location>
</feature>
<dbReference type="Pfam" id="PF01554">
    <property type="entry name" value="MatE"/>
    <property type="match status" value="2"/>
</dbReference>
<comment type="subcellular location">
    <subcellularLocation>
        <location evidence="2">Cell membrane</location>
        <topology evidence="2">Multi-pass membrane protein</topology>
    </subcellularLocation>
</comment>
<evidence type="ECO:0000256" key="10">
    <source>
        <dbReference type="ARBA" id="ARBA00023065"/>
    </source>
</evidence>
<keyword evidence="5" id="KW-0813">Transport</keyword>
<keyword evidence="11 13" id="KW-0472">Membrane</keyword>
<feature type="transmembrane region" description="Helical" evidence="13">
    <location>
        <begin position="195"/>
        <end position="215"/>
    </location>
</feature>
<dbReference type="NCBIfam" id="TIGR00797">
    <property type="entry name" value="matE"/>
    <property type="match status" value="1"/>
</dbReference>
<evidence type="ECO:0000256" key="2">
    <source>
        <dbReference type="ARBA" id="ARBA00004651"/>
    </source>
</evidence>
<evidence type="ECO:0000313" key="14">
    <source>
        <dbReference type="EMBL" id="SUO04012.1"/>
    </source>
</evidence>
<dbReference type="InterPro" id="IPR002528">
    <property type="entry name" value="MATE_fam"/>
</dbReference>
<name>A0A380LMJ1_9FIRM</name>
<evidence type="ECO:0000256" key="8">
    <source>
        <dbReference type="ARBA" id="ARBA00022692"/>
    </source>
</evidence>
<dbReference type="EMBL" id="UHFX01000003">
    <property type="protein sequence ID" value="SUO04012.1"/>
    <property type="molecule type" value="Genomic_DNA"/>
</dbReference>
<feature type="transmembrane region" description="Helical" evidence="13">
    <location>
        <begin position="390"/>
        <end position="412"/>
    </location>
</feature>
<evidence type="ECO:0000256" key="7">
    <source>
        <dbReference type="ARBA" id="ARBA00022475"/>
    </source>
</evidence>
<dbReference type="PIRSF" id="PIRSF006603">
    <property type="entry name" value="DinF"/>
    <property type="match status" value="1"/>
</dbReference>
<feature type="transmembrane region" description="Helical" evidence="13">
    <location>
        <begin position="316"/>
        <end position="338"/>
    </location>
</feature>
<dbReference type="GO" id="GO:0005886">
    <property type="term" value="C:plasma membrane"/>
    <property type="evidence" value="ECO:0007669"/>
    <property type="project" value="UniProtKB-SubCell"/>
</dbReference>
<keyword evidence="10" id="KW-0406">Ion transport</keyword>
<accession>A0A380LMJ1</accession>
<comment type="function">
    <text evidence="1">Multidrug efflux pump.</text>
</comment>
<dbReference type="OrthoDB" id="9776324at2"/>
<evidence type="ECO:0000256" key="5">
    <source>
        <dbReference type="ARBA" id="ARBA00022448"/>
    </source>
</evidence>
<evidence type="ECO:0000256" key="1">
    <source>
        <dbReference type="ARBA" id="ARBA00003408"/>
    </source>
</evidence>
<evidence type="ECO:0000313" key="15">
    <source>
        <dbReference type="Proteomes" id="UP000255523"/>
    </source>
</evidence>
<evidence type="ECO:0000256" key="3">
    <source>
        <dbReference type="ARBA" id="ARBA00010199"/>
    </source>
</evidence>
<keyword evidence="9 13" id="KW-1133">Transmembrane helix</keyword>
<evidence type="ECO:0000256" key="12">
    <source>
        <dbReference type="ARBA" id="ARBA00031636"/>
    </source>
</evidence>
<keyword evidence="15" id="KW-1185">Reference proteome</keyword>
<keyword evidence="7" id="KW-1003">Cell membrane</keyword>
<evidence type="ECO:0000256" key="13">
    <source>
        <dbReference type="SAM" id="Phobius"/>
    </source>
</evidence>